<dbReference type="Proteomes" id="UP001255416">
    <property type="component" value="Unassembled WGS sequence"/>
</dbReference>
<feature type="domain" description="Alpha-2-macroglobulin" evidence="7">
    <location>
        <begin position="1159"/>
        <end position="1247"/>
    </location>
</feature>
<dbReference type="InterPro" id="IPR051802">
    <property type="entry name" value="YfhM-like"/>
</dbReference>
<dbReference type="CDD" id="cd02891">
    <property type="entry name" value="A2M_like"/>
    <property type="match status" value="1"/>
</dbReference>
<dbReference type="CDD" id="cd01100">
    <property type="entry name" value="APPLE_Factor_XI_like"/>
    <property type="match status" value="1"/>
</dbReference>
<dbReference type="InterPro" id="IPR041246">
    <property type="entry name" value="Bact_MG10"/>
</dbReference>
<dbReference type="Pfam" id="PF00024">
    <property type="entry name" value="PAN_1"/>
    <property type="match status" value="1"/>
</dbReference>
<sequence length="1812" mass="194246">MQYLRHWFGIALVLWLGATTLGYAQQAIPDFRYIATQDMDFYGADLDPLFDTDLQSCVRACSAQSNCAAFTFNARSNACFPKRQVSEQKPYQGAISAVRVPVDPSLPDRAVARRAALPFLGDDNWTQARVQGRTLGLQNPAGGQDATSLLDAAQARVAEGKTGQAAKLTAMAVSLTDRGDLWTDYARLLLGVKTDKSRDARALANRALAAALNGYLRTPDNAGQVRALLVLSDALDRSGRGHDMIPTLRLAQGLQPGDEVVAALDRAIAQYGFRITDSTVESDSASPRICAQFSEPLAGAGVDYEPFVRLPQPGLVVQADDTQLCIGGVEHGVRYRVTFRAGLPAASGETLFKDVELTQYVRDREPSVRFPGRTYVLPKTADAALPVETVNIGTLDLRLRRISDRNLLRAVQDGYFGRPLSQWQEQTFASDIAEDVWAGTADVGNTLNQDMTTRLPLDNAIAGQPAGIFALSARVPGADPYDDPGATQWFVLSDLGISSLSGTDGLHITLRGLSDAGPRPDVEVMLISRANAVLARKTTDAQGYAHFDVGLTRGTGGTAPALIFAQGGAGDIGFLSLTDPAFDLSDRGVEGRAPAGPIDVFLATDRGAYRAGETIHVTALARDAAAKAIDDLPLTLILSRPDGVEYARRLSDGGVAGGHVFSLPVALDAPRGTWQVDIKTDLNGPALASQPVLVEDFLPERIDFDLALSPSPLRAGETPLLQIDARYLFGAPGSDLTIEGQATLRATSRVQAWPGYRFGRHDDRGEPASSFFGNQRTNAQGAALVELDLPELPSSTQPFEFTVTTRLADGAARPVERQITSPVRPDSAFIGIKPLFEDVVSEGTEAAFDVIGLTPELTPTPMNVRWTLNRIETRYQWYQLYGNWNWEPTTRRTRIATGDVMLDGSVTLSEPVEWGEYELVVERLDGPYAAASVDFYAGWYASADAATTPDRLDLSLDQDSYRPGDTAHLRIVPRAAGTALITVMSNHLIHRQAVEIEAGETVIPLTVTKDWGTGAYVSATVLRPMDVSAGRNPARAIGLVHASIEPVGKVLDVAIDVPETTDPRQTHRTRVTVDGAEPDQEVWLTLAAVDLGILNLTGFKSPDPEGYYFGQRQLGVELRDVYGRLIDGMNGALGMVRSGGDSGAGLRMQSPPPTQELMAAFSGPVRVGPNGEAFVNLDLPAFNGTVRLMAIAWSDRAIGQAEADMLVRDPVVVTATLPNFLAPGDNSRIRLDVVHADGPAGDMRLVLEPRGSGLELGNSPGDFTLARGGKAGFHVPVTALAVGDPTFDVVLTTPDGRELRQSLTLPVRSNDPVTAQTRRFALAAGQSFDFTQDVFANLRAGTGKAILSAGPLARFDAPGLLATLDGYPYGCTEQITSQALPLLYMSSVAEAVGLGNGPAVDARIKAAIARILTRQSSNGAFGLWRADSGDFWLDAYVSDFLSRARATGHSVPDRAFQLAIDNLRNRINYAPDFETGGQDIAYALMVLAREGLATMGDLRYYADVKADAFATPLAAAQLGAALAYYGDQPRADAMFARAARKAETRQTNPLLWRADYGTGLRDAAGVLALTAEAGSDAVNISDLTQRITGGDAPLSTQEAAWSLLAAQALISSPEQSGLRVNDVPVTGPFVQVLNADRPQPDMTITSATGRDTDITLTTLGVAETPPPAGGTGYAITRSYYTMEGAPIERRSLSVSDRFVTVLRVTPFEESAARLMINDPLPAGIEIDNPSLLRSGDVAALDWLTLSEAAHAEFRSDRFLAAVDMRTTETVTLAYVARAVTPGNFQHPAASVEDMYRPRFRARTATGRMTVTR</sequence>
<dbReference type="Pfam" id="PF17962">
    <property type="entry name" value="bMG6"/>
    <property type="match status" value="1"/>
</dbReference>
<dbReference type="Pfam" id="PF17972">
    <property type="entry name" value="bMG5"/>
    <property type="match status" value="1"/>
</dbReference>
<dbReference type="InterPro" id="IPR001599">
    <property type="entry name" value="Macroglobln_a2"/>
</dbReference>
<evidence type="ECO:0000256" key="1">
    <source>
        <dbReference type="ARBA" id="ARBA00010556"/>
    </source>
</evidence>
<dbReference type="EMBL" id="JASMWN010000020">
    <property type="protein sequence ID" value="MDU9006160.1"/>
    <property type="molecule type" value="Genomic_DNA"/>
</dbReference>
<dbReference type="InterPro" id="IPR047565">
    <property type="entry name" value="Alpha-macroglob_thiol-ester_cl"/>
</dbReference>
<dbReference type="InterPro" id="IPR041203">
    <property type="entry name" value="Bact_A2M_MG5"/>
</dbReference>
<dbReference type="InterPro" id="IPR008930">
    <property type="entry name" value="Terpenoid_cyclase/PrenylTrfase"/>
</dbReference>
<proteinExistence type="inferred from homology"/>
<accession>A0ABU3VJI1</accession>
<gene>
    <name evidence="8" type="ORF">QO231_20200</name>
</gene>
<dbReference type="InterPro" id="IPR011625">
    <property type="entry name" value="A2M_N_BRD"/>
</dbReference>
<dbReference type="SUPFAM" id="SSF48239">
    <property type="entry name" value="Terpenoid cyclases/Protein prenyltransferases"/>
    <property type="match status" value="1"/>
</dbReference>
<dbReference type="Gene3D" id="2.60.40.1930">
    <property type="match status" value="1"/>
</dbReference>
<dbReference type="Gene3D" id="3.50.4.10">
    <property type="entry name" value="Hepatocyte Growth Factor"/>
    <property type="match status" value="1"/>
</dbReference>
<evidence type="ECO:0000259" key="6">
    <source>
        <dbReference type="SMART" id="SM01359"/>
    </source>
</evidence>
<dbReference type="InterPro" id="IPR049120">
    <property type="entry name" value="A2M_bMG2"/>
</dbReference>
<evidence type="ECO:0000259" key="7">
    <source>
        <dbReference type="SMART" id="SM01360"/>
    </source>
</evidence>
<dbReference type="Pfam" id="PF07703">
    <property type="entry name" value="A2M_BRD"/>
    <property type="match status" value="1"/>
</dbReference>
<dbReference type="RefSeq" id="WP_316780697.1">
    <property type="nucleotide sequence ID" value="NZ_JASMWN010000020.1"/>
</dbReference>
<evidence type="ECO:0000256" key="3">
    <source>
        <dbReference type="ARBA" id="ARBA00022737"/>
    </source>
</evidence>
<dbReference type="Pfam" id="PF00207">
    <property type="entry name" value="A2M"/>
    <property type="match status" value="1"/>
</dbReference>
<dbReference type="Pfam" id="PF01835">
    <property type="entry name" value="MG2"/>
    <property type="match status" value="1"/>
</dbReference>
<name>A0ABU3VJI1_9RHOB</name>
<dbReference type="SMART" id="SM01359">
    <property type="entry name" value="A2M_N_2"/>
    <property type="match status" value="1"/>
</dbReference>
<evidence type="ECO:0000256" key="2">
    <source>
        <dbReference type="ARBA" id="ARBA00022729"/>
    </source>
</evidence>
<keyword evidence="3" id="KW-0677">Repeat</keyword>
<dbReference type="Pfam" id="PF21142">
    <property type="entry name" value="A2M_bMG2"/>
    <property type="match status" value="1"/>
</dbReference>
<evidence type="ECO:0000313" key="8">
    <source>
        <dbReference type="EMBL" id="MDU9006160.1"/>
    </source>
</evidence>
<evidence type="ECO:0000313" key="9">
    <source>
        <dbReference type="Proteomes" id="UP001255416"/>
    </source>
</evidence>
<dbReference type="SMART" id="SM01360">
    <property type="entry name" value="A2M"/>
    <property type="match status" value="1"/>
</dbReference>
<dbReference type="SMART" id="SM01419">
    <property type="entry name" value="Thiol-ester_cl"/>
    <property type="match status" value="1"/>
</dbReference>
<dbReference type="Pfam" id="PF17973">
    <property type="entry name" value="bMG10"/>
    <property type="match status" value="1"/>
</dbReference>
<dbReference type="PANTHER" id="PTHR40094">
    <property type="entry name" value="ALPHA-2-MACROGLOBULIN HOMOLOG"/>
    <property type="match status" value="1"/>
</dbReference>
<keyword evidence="4" id="KW-1015">Disulfide bond</keyword>
<dbReference type="Pfam" id="PF11974">
    <property type="entry name" value="bMG3"/>
    <property type="match status" value="1"/>
</dbReference>
<dbReference type="SMART" id="SM00223">
    <property type="entry name" value="APPLE"/>
    <property type="match status" value="1"/>
</dbReference>
<dbReference type="InterPro" id="IPR003609">
    <property type="entry name" value="Pan_app"/>
</dbReference>
<dbReference type="Gene3D" id="1.50.10.20">
    <property type="match status" value="1"/>
</dbReference>
<dbReference type="InterPro" id="IPR041462">
    <property type="entry name" value="Bact_A2M_MG6"/>
</dbReference>
<evidence type="ECO:0000259" key="5">
    <source>
        <dbReference type="SMART" id="SM00223"/>
    </source>
</evidence>
<dbReference type="InterPro" id="IPR021868">
    <property type="entry name" value="Alpha_2_Macroglob_MG3"/>
</dbReference>
<feature type="domain" description="Apple" evidence="5">
    <location>
        <begin position="35"/>
        <end position="101"/>
    </location>
</feature>
<dbReference type="InterPro" id="IPR002890">
    <property type="entry name" value="MG2"/>
</dbReference>
<keyword evidence="2" id="KW-0732">Signal</keyword>
<comment type="caution">
    <text evidence="8">The sequence shown here is derived from an EMBL/GenBank/DDBJ whole genome shotgun (WGS) entry which is preliminary data.</text>
</comment>
<dbReference type="InterPro" id="IPR000177">
    <property type="entry name" value="Apple"/>
</dbReference>
<evidence type="ECO:0000256" key="4">
    <source>
        <dbReference type="ARBA" id="ARBA00023157"/>
    </source>
</evidence>
<dbReference type="PANTHER" id="PTHR40094:SF1">
    <property type="entry name" value="UBIQUITIN DOMAIN-CONTAINING PROTEIN"/>
    <property type="match status" value="1"/>
</dbReference>
<keyword evidence="9" id="KW-1185">Reference proteome</keyword>
<feature type="domain" description="Alpha-2-macroglobulin bait region" evidence="6">
    <location>
        <begin position="952"/>
        <end position="1096"/>
    </location>
</feature>
<dbReference type="InterPro" id="IPR026284">
    <property type="entry name" value="A2MG_proteobact"/>
</dbReference>
<comment type="similarity">
    <text evidence="1">Belongs to the protease inhibitor I39 (alpha-2-macroglobulin) family. Bacterial alpha-2-macroglobulin subfamily.</text>
</comment>
<protein>
    <submittedName>
        <fullName evidence="8">Alpha-2-macroglobulin family protein</fullName>
    </submittedName>
</protein>
<dbReference type="PIRSF" id="PIRSF038980">
    <property type="entry name" value="A2M_bac"/>
    <property type="match status" value="1"/>
</dbReference>
<reference evidence="9" key="1">
    <citation type="submission" date="2023-05" db="EMBL/GenBank/DDBJ databases">
        <title>Sedimentitalea sp. nov. JM2-8.</title>
        <authorList>
            <person name="Huang J."/>
        </authorList>
    </citation>
    <scope>NUCLEOTIDE SEQUENCE [LARGE SCALE GENOMIC DNA]</scope>
    <source>
        <strain evidence="9">KHS03</strain>
    </source>
</reference>
<organism evidence="8 9">
    <name type="scientific">Sedimentitalea todarodis</name>
    <dbReference type="NCBI Taxonomy" id="1631240"/>
    <lineage>
        <taxon>Bacteria</taxon>
        <taxon>Pseudomonadati</taxon>
        <taxon>Pseudomonadota</taxon>
        <taxon>Alphaproteobacteria</taxon>
        <taxon>Rhodobacterales</taxon>
        <taxon>Paracoccaceae</taxon>
        <taxon>Sedimentitalea</taxon>
    </lineage>
</organism>